<comment type="similarity">
    <text evidence="7">Belongs to the HMX homeobox family.</text>
</comment>
<dbReference type="GO" id="GO:0000977">
    <property type="term" value="F:RNA polymerase II transcription regulatory region sequence-specific DNA binding"/>
    <property type="evidence" value="ECO:0007669"/>
    <property type="project" value="TreeGrafter"/>
</dbReference>
<dbReference type="InterPro" id="IPR009057">
    <property type="entry name" value="Homeodomain-like_sf"/>
</dbReference>
<protein>
    <submittedName>
        <fullName evidence="12">Homeobox protein Nkx-5</fullName>
    </submittedName>
</protein>
<gene>
    <name evidence="12" type="ORF">MGAL_10B093912</name>
</gene>
<keyword evidence="4 8" id="KW-0371">Homeobox</keyword>
<feature type="region of interest" description="Disordered" evidence="10">
    <location>
        <begin position="1"/>
        <end position="54"/>
    </location>
</feature>
<organism evidence="12 13">
    <name type="scientific">Mytilus galloprovincialis</name>
    <name type="common">Mediterranean mussel</name>
    <dbReference type="NCBI Taxonomy" id="29158"/>
    <lineage>
        <taxon>Eukaryota</taxon>
        <taxon>Metazoa</taxon>
        <taxon>Spiralia</taxon>
        <taxon>Lophotrochozoa</taxon>
        <taxon>Mollusca</taxon>
        <taxon>Bivalvia</taxon>
        <taxon>Autobranchia</taxon>
        <taxon>Pteriomorphia</taxon>
        <taxon>Mytilida</taxon>
        <taxon>Mytiloidea</taxon>
        <taxon>Mytilidae</taxon>
        <taxon>Mytilinae</taxon>
        <taxon>Mytilus</taxon>
    </lineage>
</organism>
<dbReference type="SMART" id="SM00389">
    <property type="entry name" value="HOX"/>
    <property type="match status" value="1"/>
</dbReference>
<dbReference type="PROSITE" id="PS50071">
    <property type="entry name" value="HOMEOBOX_2"/>
    <property type="match status" value="1"/>
</dbReference>
<evidence type="ECO:0000256" key="9">
    <source>
        <dbReference type="RuleBase" id="RU000682"/>
    </source>
</evidence>
<dbReference type="PANTHER" id="PTHR46110">
    <property type="entry name" value="HOMEOBOX PROTEIN HMX"/>
    <property type="match status" value="1"/>
</dbReference>
<feature type="compositionally biased region" description="Basic and acidic residues" evidence="10">
    <location>
        <begin position="1"/>
        <end position="11"/>
    </location>
</feature>
<dbReference type="InterPro" id="IPR017970">
    <property type="entry name" value="Homeobox_CS"/>
</dbReference>
<keyword evidence="3 8" id="KW-0238">DNA-binding</keyword>
<dbReference type="InterPro" id="IPR020479">
    <property type="entry name" value="HD_metazoa"/>
</dbReference>
<dbReference type="CDD" id="cd00086">
    <property type="entry name" value="homeodomain"/>
    <property type="match status" value="1"/>
</dbReference>
<evidence type="ECO:0000313" key="13">
    <source>
        <dbReference type="Proteomes" id="UP000596742"/>
    </source>
</evidence>
<feature type="compositionally biased region" description="Basic and acidic residues" evidence="10">
    <location>
        <begin position="21"/>
        <end position="38"/>
    </location>
</feature>
<evidence type="ECO:0000313" key="12">
    <source>
        <dbReference type="EMBL" id="VDI13500.1"/>
    </source>
</evidence>
<dbReference type="InterPro" id="IPR051300">
    <property type="entry name" value="HMX_Homeobox_TF"/>
</dbReference>
<evidence type="ECO:0000256" key="2">
    <source>
        <dbReference type="ARBA" id="ARBA00023015"/>
    </source>
</evidence>
<dbReference type="OrthoDB" id="6159439at2759"/>
<dbReference type="InterPro" id="IPR001356">
    <property type="entry name" value="HD"/>
</dbReference>
<feature type="DNA-binding region" description="Homeobox" evidence="8">
    <location>
        <begin position="112"/>
        <end position="171"/>
    </location>
</feature>
<evidence type="ECO:0000256" key="1">
    <source>
        <dbReference type="ARBA" id="ARBA00004123"/>
    </source>
</evidence>
<accession>A0A8B6D1A8</accession>
<evidence type="ECO:0000256" key="5">
    <source>
        <dbReference type="ARBA" id="ARBA00023163"/>
    </source>
</evidence>
<dbReference type="SUPFAM" id="SSF46689">
    <property type="entry name" value="Homeodomain-like"/>
    <property type="match status" value="1"/>
</dbReference>
<proteinExistence type="inferred from homology"/>
<feature type="region of interest" description="Disordered" evidence="10">
    <location>
        <begin position="63"/>
        <end position="82"/>
    </location>
</feature>
<evidence type="ECO:0000256" key="3">
    <source>
        <dbReference type="ARBA" id="ARBA00023125"/>
    </source>
</evidence>
<keyword evidence="6 8" id="KW-0539">Nucleus</keyword>
<evidence type="ECO:0000259" key="11">
    <source>
        <dbReference type="PROSITE" id="PS50071"/>
    </source>
</evidence>
<evidence type="ECO:0000256" key="8">
    <source>
        <dbReference type="PROSITE-ProRule" id="PRU00108"/>
    </source>
</evidence>
<dbReference type="GO" id="GO:0005634">
    <property type="term" value="C:nucleus"/>
    <property type="evidence" value="ECO:0007669"/>
    <property type="project" value="UniProtKB-SubCell"/>
</dbReference>
<dbReference type="EMBL" id="UYJE01002780">
    <property type="protein sequence ID" value="VDI13500.1"/>
    <property type="molecule type" value="Genomic_DNA"/>
</dbReference>
<keyword evidence="13" id="KW-1185">Reference proteome</keyword>
<reference evidence="12" key="1">
    <citation type="submission" date="2018-11" db="EMBL/GenBank/DDBJ databases">
        <authorList>
            <person name="Alioto T."/>
            <person name="Alioto T."/>
        </authorList>
    </citation>
    <scope>NUCLEOTIDE SEQUENCE</scope>
</reference>
<dbReference type="Proteomes" id="UP000596742">
    <property type="component" value="Unassembled WGS sequence"/>
</dbReference>
<keyword evidence="5" id="KW-0804">Transcription</keyword>
<dbReference type="PRINTS" id="PR00024">
    <property type="entry name" value="HOMEOBOX"/>
</dbReference>
<dbReference type="Gene3D" id="1.10.10.60">
    <property type="entry name" value="Homeodomain-like"/>
    <property type="match status" value="1"/>
</dbReference>
<dbReference type="PROSITE" id="PS00027">
    <property type="entry name" value="HOMEOBOX_1"/>
    <property type="match status" value="1"/>
</dbReference>
<comment type="caution">
    <text evidence="12">The sequence shown here is derived from an EMBL/GenBank/DDBJ whole genome shotgun (WGS) entry which is preliminary data.</text>
</comment>
<sequence>MADQNNVERAKGHSFLIDNILSKDDRPSNSSKDQHSTRECPNQSSEYSPRSRFDRVTICSIDQYSPKSRDGGTTNNSNDQYSPRLEEIQGICSCSEDSSNASPDCHLKLRHKKKTRTVFSRHQIFYLESAFEMKRYLSSTERSEMARTLKLTETQVKVWFQNRRNKWKSQMSGQDSYSPETPMYPPFPPIPVDPRIQQRLAMLHHVAPFYY</sequence>
<feature type="compositionally biased region" description="Polar residues" evidence="10">
    <location>
        <begin position="63"/>
        <end position="81"/>
    </location>
</feature>
<dbReference type="Pfam" id="PF00046">
    <property type="entry name" value="Homeodomain"/>
    <property type="match status" value="1"/>
</dbReference>
<feature type="domain" description="Homeobox" evidence="11">
    <location>
        <begin position="110"/>
        <end position="170"/>
    </location>
</feature>
<dbReference type="AlphaFoldDB" id="A0A8B6D1A8"/>
<evidence type="ECO:0000256" key="4">
    <source>
        <dbReference type="ARBA" id="ARBA00023155"/>
    </source>
</evidence>
<evidence type="ECO:0000256" key="6">
    <source>
        <dbReference type="ARBA" id="ARBA00023242"/>
    </source>
</evidence>
<name>A0A8B6D1A8_MYTGA</name>
<dbReference type="GO" id="GO:0000981">
    <property type="term" value="F:DNA-binding transcription factor activity, RNA polymerase II-specific"/>
    <property type="evidence" value="ECO:0007669"/>
    <property type="project" value="InterPro"/>
</dbReference>
<keyword evidence="2" id="KW-0805">Transcription regulation</keyword>
<evidence type="ECO:0000256" key="10">
    <source>
        <dbReference type="SAM" id="MobiDB-lite"/>
    </source>
</evidence>
<evidence type="ECO:0000256" key="7">
    <source>
        <dbReference type="ARBA" id="ARBA00038165"/>
    </source>
</evidence>
<dbReference type="PANTHER" id="PTHR46110:SF3">
    <property type="entry name" value="HOMEOBOX PROTEIN HMX"/>
    <property type="match status" value="1"/>
</dbReference>
<comment type="subcellular location">
    <subcellularLocation>
        <location evidence="1 8 9">Nucleus</location>
    </subcellularLocation>
</comment>
<feature type="compositionally biased region" description="Polar residues" evidence="10">
    <location>
        <begin position="39"/>
        <end position="48"/>
    </location>
</feature>